<feature type="cross-link" description="Glycyl lysine isopeptide (Lys-Gly) (interchain with G-Cter in SUMO2)" evidence="9">
    <location>
        <position position="184"/>
    </location>
</feature>
<sequence length="868" mass="90601">MAKSLPTPRVGEAAASSPSSLAQRLSDSGSPGAASSLQRPASTPPVGPAAVKRPVREDFVSLKSLGEGSMGAVTKVMHRTSGNVYALKAVDKKRVLDHNLQGQLLSEVKTQMTVQHPNLLRCYDYFEESGTVYIVLELASGGDLYQRLRRHGPLAQPDAAHIFGQVCEGVKHLHEKGIIHRDLKPENILLTGDMTVKIADFGWCAKASGGGKRATFCGTLCMLAPEMVSGKSYDAKVDVWAVGVLLYEMLTGTSPFDKGEGLMETCKAIVNPDAVCFDLVPGGAHPLIRGLLEQQAVHRTPLCEAIVHPWVSEQRTVRANIERPSHREASSASLADVSQQSDENSPRKSGLGKVPSHDAVGGIEEQGGNLPSVGAFGDPSSPAVSSGGAKTPGASALGGSFSSVDKISEPCRAWQTASFGAAEVDAPASAKQEPKSDDDDFLVQPLSTRRTTPRTAQDGGPSPRPPTAVSGDDGLLIAPMLPLSGRTPRPDEDIAPLEFSERSPKGGLMSPVSRGGSTDSTVSKGLASGATNSSSSTAVGAMRINLEAVAELPLTLTLTSLAREEAMSISRSRMSTSRPNYSSTGSYSRSKIVFPEVEDDSPRPRSNVSNSTAGHADPGSPFSYRGAQHTVLSPKGQEARPPQTRLDLIGASGQIAPPRTQLSLAVPKTGFPQQPFSGTRALPKTVHADDSDSGDESDEAFDEKAFEANAGRGGSRESRERLKNSESYEPSGPPVLTGLTASLSGQEPESPPMRGANVPRVFRPAQRGPTAKARAPRLSLGQNQRPNAGSPGGTPTIPPSGGLEASIGFAMGGLQPSSGGAAAAAGKAGNLLGSLLSLGFNNWQASEASKRTSSIEAAVDWILKNPGG</sequence>
<dbReference type="PANTHER" id="PTHR24350">
    <property type="entry name" value="SERINE/THREONINE-PROTEIN KINASE IAL-RELATED"/>
    <property type="match status" value="1"/>
</dbReference>
<comment type="caution">
    <text evidence="13">The sequence shown here is derived from an EMBL/GenBank/DDBJ whole genome shotgun (WGS) entry which is preliminary data.</text>
</comment>
<feature type="compositionally biased region" description="Basic and acidic residues" evidence="11">
    <location>
        <begin position="714"/>
        <end position="726"/>
    </location>
</feature>
<dbReference type="PROSITE" id="PS00108">
    <property type="entry name" value="PROTEIN_KINASE_ST"/>
    <property type="match status" value="1"/>
</dbReference>
<dbReference type="SUPFAM" id="SSF56112">
    <property type="entry name" value="Protein kinase-like (PK-like)"/>
    <property type="match status" value="1"/>
</dbReference>
<evidence type="ECO:0000256" key="8">
    <source>
        <dbReference type="PIRSR" id="PIRSR630616-2"/>
    </source>
</evidence>
<dbReference type="InterPro" id="IPR030616">
    <property type="entry name" value="Aur-like"/>
</dbReference>
<dbReference type="PROSITE" id="PS00107">
    <property type="entry name" value="PROTEIN_KINASE_ATP"/>
    <property type="match status" value="1"/>
</dbReference>
<evidence type="ECO:0000256" key="6">
    <source>
        <dbReference type="ARBA" id="ARBA00022840"/>
    </source>
</evidence>
<dbReference type="FunFam" id="3.30.200.20:FF:000042">
    <property type="entry name" value="Aurora kinase A"/>
    <property type="match status" value="1"/>
</dbReference>
<proteinExistence type="predicted"/>
<dbReference type="SMART" id="SM00220">
    <property type="entry name" value="S_TKc"/>
    <property type="match status" value="1"/>
</dbReference>
<keyword evidence="3" id="KW-0808">Transferase</keyword>
<feature type="region of interest" description="Disordered" evidence="11">
    <location>
        <begin position="568"/>
        <end position="824"/>
    </location>
</feature>
<evidence type="ECO:0000256" key="1">
    <source>
        <dbReference type="ARBA" id="ARBA00011245"/>
    </source>
</evidence>
<feature type="region of interest" description="Disordered" evidence="11">
    <location>
        <begin position="424"/>
        <end position="537"/>
    </location>
</feature>
<feature type="region of interest" description="Disordered" evidence="11">
    <location>
        <begin position="322"/>
        <end position="394"/>
    </location>
</feature>
<keyword evidence="15" id="KW-1185">Reference proteome</keyword>
<dbReference type="InterPro" id="IPR017441">
    <property type="entry name" value="Protein_kinase_ATP_BS"/>
</dbReference>
<keyword evidence="6 8" id="KW-0067">ATP-binding</keyword>
<keyword evidence="2" id="KW-0723">Serine/threonine-protein kinase</keyword>
<accession>A0A813H0B0</accession>
<dbReference type="InterPro" id="IPR008271">
    <property type="entry name" value="Ser/Thr_kinase_AS"/>
</dbReference>
<gene>
    <name evidence="13" type="ORF">PGLA1383_LOCUS47240</name>
    <name evidence="14" type="ORF">PGLA2088_LOCUS35775</name>
</gene>
<feature type="binding site" evidence="8">
    <location>
        <begin position="186"/>
        <end position="187"/>
    </location>
    <ligand>
        <name>ATP</name>
        <dbReference type="ChEBI" id="CHEBI:30616"/>
    </ligand>
</feature>
<feature type="compositionally biased region" description="Polar residues" evidence="11">
    <location>
        <begin position="445"/>
        <end position="455"/>
    </location>
</feature>
<dbReference type="PROSITE" id="PS50011">
    <property type="entry name" value="PROTEIN_KINASE_DOM"/>
    <property type="match status" value="1"/>
</dbReference>
<feature type="compositionally biased region" description="Low complexity" evidence="11">
    <location>
        <begin position="793"/>
        <end position="802"/>
    </location>
</feature>
<feature type="compositionally biased region" description="Acidic residues" evidence="11">
    <location>
        <begin position="691"/>
        <end position="701"/>
    </location>
</feature>
<protein>
    <recommendedName>
        <fullName evidence="12">Protein kinase domain-containing protein</fullName>
    </recommendedName>
</protein>
<dbReference type="Gene3D" id="1.10.510.10">
    <property type="entry name" value="Transferase(Phosphotransferase) domain 1"/>
    <property type="match status" value="1"/>
</dbReference>
<feature type="compositionally biased region" description="Polar residues" evidence="11">
    <location>
        <begin position="16"/>
        <end position="41"/>
    </location>
</feature>
<evidence type="ECO:0000256" key="7">
    <source>
        <dbReference type="PIRSR" id="PIRSR630616-1"/>
    </source>
</evidence>
<dbReference type="InterPro" id="IPR011009">
    <property type="entry name" value="Kinase-like_dom_sf"/>
</dbReference>
<evidence type="ECO:0000256" key="5">
    <source>
        <dbReference type="ARBA" id="ARBA00022777"/>
    </source>
</evidence>
<feature type="compositionally biased region" description="Low complexity" evidence="11">
    <location>
        <begin position="812"/>
        <end position="824"/>
    </location>
</feature>
<feature type="compositionally biased region" description="Polar residues" evidence="11">
    <location>
        <begin position="330"/>
        <end position="343"/>
    </location>
</feature>
<dbReference type="GO" id="GO:0004674">
    <property type="term" value="F:protein serine/threonine kinase activity"/>
    <property type="evidence" value="ECO:0007669"/>
    <property type="project" value="UniProtKB-KW"/>
</dbReference>
<evidence type="ECO:0000256" key="4">
    <source>
        <dbReference type="ARBA" id="ARBA00022741"/>
    </source>
</evidence>
<dbReference type="OMA" id="HEATNEC"/>
<feature type="domain" description="Protein kinase" evidence="12">
    <location>
        <begin position="59"/>
        <end position="311"/>
    </location>
</feature>
<dbReference type="AlphaFoldDB" id="A0A813H0B0"/>
<reference evidence="13" key="1">
    <citation type="submission" date="2021-02" db="EMBL/GenBank/DDBJ databases">
        <authorList>
            <person name="Dougan E. K."/>
            <person name="Rhodes N."/>
            <person name="Thang M."/>
            <person name="Chan C."/>
        </authorList>
    </citation>
    <scope>NUCLEOTIDE SEQUENCE</scope>
</reference>
<feature type="binding site" evidence="8">
    <location>
        <position position="200"/>
    </location>
    <ligand>
        <name>ATP</name>
        <dbReference type="ChEBI" id="CHEBI:30616"/>
    </ligand>
</feature>
<feature type="compositionally biased region" description="Polar residues" evidence="11">
    <location>
        <begin position="604"/>
        <end position="613"/>
    </location>
</feature>
<dbReference type="Pfam" id="PF00069">
    <property type="entry name" value="Pkinase"/>
    <property type="match status" value="1"/>
</dbReference>
<dbReference type="Proteomes" id="UP000654075">
    <property type="component" value="Unassembled WGS sequence"/>
</dbReference>
<evidence type="ECO:0000313" key="15">
    <source>
        <dbReference type="Proteomes" id="UP000654075"/>
    </source>
</evidence>
<keyword evidence="5" id="KW-0418">Kinase</keyword>
<evidence type="ECO:0000256" key="3">
    <source>
        <dbReference type="ARBA" id="ARBA00022679"/>
    </source>
</evidence>
<keyword evidence="4 8" id="KW-0547">Nucleotide-binding</keyword>
<dbReference type="InterPro" id="IPR000719">
    <property type="entry name" value="Prot_kinase_dom"/>
</dbReference>
<dbReference type="OrthoDB" id="437456at2759"/>
<dbReference type="Proteomes" id="UP000626109">
    <property type="component" value="Unassembled WGS sequence"/>
</dbReference>
<dbReference type="GO" id="GO:0005524">
    <property type="term" value="F:ATP binding"/>
    <property type="evidence" value="ECO:0007669"/>
    <property type="project" value="UniProtKB-UniRule"/>
</dbReference>
<feature type="binding site" evidence="8">
    <location>
        <begin position="137"/>
        <end position="139"/>
    </location>
    <ligand>
        <name>ATP</name>
        <dbReference type="ChEBI" id="CHEBI:30616"/>
    </ligand>
</feature>
<feature type="active site" description="Proton acceptor" evidence="7">
    <location>
        <position position="182"/>
    </location>
</feature>
<feature type="compositionally biased region" description="Low complexity" evidence="11">
    <location>
        <begin position="568"/>
        <end position="578"/>
    </location>
</feature>
<evidence type="ECO:0000313" key="13">
    <source>
        <dbReference type="EMBL" id="CAE8631101.1"/>
    </source>
</evidence>
<name>A0A813H0B0_POLGL</name>
<dbReference type="EMBL" id="CAJNNV010030037">
    <property type="protein sequence ID" value="CAE8631101.1"/>
    <property type="molecule type" value="Genomic_DNA"/>
</dbReference>
<feature type="region of interest" description="Disordered" evidence="11">
    <location>
        <begin position="1"/>
        <end position="52"/>
    </location>
</feature>
<organism evidence="13 15">
    <name type="scientific">Polarella glacialis</name>
    <name type="common">Dinoflagellate</name>
    <dbReference type="NCBI Taxonomy" id="89957"/>
    <lineage>
        <taxon>Eukaryota</taxon>
        <taxon>Sar</taxon>
        <taxon>Alveolata</taxon>
        <taxon>Dinophyceae</taxon>
        <taxon>Suessiales</taxon>
        <taxon>Suessiaceae</taxon>
        <taxon>Polarella</taxon>
    </lineage>
</organism>
<evidence type="ECO:0000256" key="2">
    <source>
        <dbReference type="ARBA" id="ARBA00022527"/>
    </source>
</evidence>
<dbReference type="EMBL" id="CAJNNW010031939">
    <property type="protein sequence ID" value="CAE8710075.1"/>
    <property type="molecule type" value="Genomic_DNA"/>
</dbReference>
<feature type="compositionally biased region" description="Polar residues" evidence="11">
    <location>
        <begin position="579"/>
        <end position="589"/>
    </location>
</feature>
<feature type="compositionally biased region" description="Low complexity" evidence="11">
    <location>
        <begin position="527"/>
        <end position="537"/>
    </location>
</feature>
<evidence type="ECO:0000256" key="9">
    <source>
        <dbReference type="PIRSR" id="PIRSR630616-3"/>
    </source>
</evidence>
<evidence type="ECO:0000313" key="14">
    <source>
        <dbReference type="EMBL" id="CAE8710075.1"/>
    </source>
</evidence>
<evidence type="ECO:0000256" key="11">
    <source>
        <dbReference type="SAM" id="MobiDB-lite"/>
    </source>
</evidence>
<comment type="subunit">
    <text evidence="1">Monomer.</text>
</comment>
<evidence type="ECO:0000259" key="12">
    <source>
        <dbReference type="PROSITE" id="PS50011"/>
    </source>
</evidence>
<evidence type="ECO:0000256" key="10">
    <source>
        <dbReference type="PROSITE-ProRule" id="PRU10141"/>
    </source>
</evidence>
<dbReference type="FunFam" id="1.10.510.10:FF:000571">
    <property type="entry name" value="Maternal embryonic leucine zipper kinase"/>
    <property type="match status" value="1"/>
</dbReference>
<feature type="binding site" evidence="8 10">
    <location>
        <position position="88"/>
    </location>
    <ligand>
        <name>ATP</name>
        <dbReference type="ChEBI" id="CHEBI:30616"/>
    </ligand>
</feature>